<evidence type="ECO:0000313" key="2">
    <source>
        <dbReference type="Proteomes" id="UP000243255"/>
    </source>
</evidence>
<dbReference type="STRING" id="1121321.SAMN04488530_12336"/>
<sequence>MSKASDAFENEIVTMVSKHIGESLPSTLPDWMLKEGIIPGAKIVSVDGIGSKSKDNKTDVIIKLSEGEPIKISAKLRNADYFGNWYGHKRFIAEFGTAAFERMTKASTVWANEWAKTATAPYVGVSICFGRRSGKTGQDFLDIFTADDILTVARGFGSGDHVANCMYISNNSASTIQSLINNIEEITTESVNAATESFKVAHRPINPITEGTNRGKNVYIRFKPYQKLATKTVIRNPKELFKLGEFVEVEPSALNHNHILDDLEANYNIVIPRKGR</sequence>
<name>A0A1M5QSS1_9FIRM</name>
<dbReference type="AlphaFoldDB" id="A0A1M5QSS1"/>
<proteinExistence type="predicted"/>
<gene>
    <name evidence="1" type="ORF">SAMN04488530_12336</name>
</gene>
<organism evidence="1 2">
    <name type="scientific">Asaccharospora irregularis DSM 2635</name>
    <dbReference type="NCBI Taxonomy" id="1121321"/>
    <lineage>
        <taxon>Bacteria</taxon>
        <taxon>Bacillati</taxon>
        <taxon>Bacillota</taxon>
        <taxon>Clostridia</taxon>
        <taxon>Peptostreptococcales</taxon>
        <taxon>Peptostreptococcaceae</taxon>
        <taxon>Asaccharospora</taxon>
    </lineage>
</organism>
<evidence type="ECO:0000313" key="1">
    <source>
        <dbReference type="EMBL" id="SHH16906.1"/>
    </source>
</evidence>
<dbReference type="EMBL" id="FQWX01000023">
    <property type="protein sequence ID" value="SHH16906.1"/>
    <property type="molecule type" value="Genomic_DNA"/>
</dbReference>
<protein>
    <submittedName>
        <fullName evidence="1">Uncharacterized protein</fullName>
    </submittedName>
</protein>
<keyword evidence="2" id="KW-1185">Reference proteome</keyword>
<accession>A0A1M5QSS1</accession>
<reference evidence="2" key="1">
    <citation type="submission" date="2016-11" db="EMBL/GenBank/DDBJ databases">
        <authorList>
            <person name="Varghese N."/>
            <person name="Submissions S."/>
        </authorList>
    </citation>
    <scope>NUCLEOTIDE SEQUENCE [LARGE SCALE GENOMIC DNA]</scope>
    <source>
        <strain evidence="2">DSM 2635</strain>
    </source>
</reference>
<dbReference type="Proteomes" id="UP000243255">
    <property type="component" value="Unassembled WGS sequence"/>
</dbReference>
<dbReference type="RefSeq" id="WP_073126686.1">
    <property type="nucleotide sequence ID" value="NZ_BAABCH010000092.1"/>
</dbReference>
<dbReference type="OrthoDB" id="5891780at2"/>